<sequence>MARETTRPALDIEALKQQHKQLDTRRTTARAHLAAARKQLEELSAEARNAYGTDHLDELRAKLLALRAENDQKRTAYQRHLDEIQAKLAEVEKGFGGE</sequence>
<name>A0A7M2X252_9BACT</name>
<dbReference type="AlphaFoldDB" id="A0A7M2X252"/>
<feature type="coiled-coil region" evidence="1">
    <location>
        <begin position="26"/>
        <end position="76"/>
    </location>
</feature>
<gene>
    <name evidence="2" type="ORF">IPV69_11075</name>
</gene>
<keyword evidence="3" id="KW-1185">Reference proteome</keyword>
<protein>
    <submittedName>
        <fullName evidence="2">Uncharacterized protein</fullName>
    </submittedName>
</protein>
<accession>A0A7M2X252</accession>
<keyword evidence="1" id="KW-0175">Coiled coil</keyword>
<organism evidence="2 3">
    <name type="scientific">Humisphaera borealis</name>
    <dbReference type="NCBI Taxonomy" id="2807512"/>
    <lineage>
        <taxon>Bacteria</taxon>
        <taxon>Pseudomonadati</taxon>
        <taxon>Planctomycetota</taxon>
        <taxon>Phycisphaerae</taxon>
        <taxon>Tepidisphaerales</taxon>
        <taxon>Tepidisphaeraceae</taxon>
        <taxon>Humisphaera</taxon>
    </lineage>
</organism>
<evidence type="ECO:0000313" key="2">
    <source>
        <dbReference type="EMBL" id="QOV91856.1"/>
    </source>
</evidence>
<evidence type="ECO:0000256" key="1">
    <source>
        <dbReference type="SAM" id="Coils"/>
    </source>
</evidence>
<dbReference type="Proteomes" id="UP000593765">
    <property type="component" value="Chromosome"/>
</dbReference>
<dbReference type="RefSeq" id="WP_206295171.1">
    <property type="nucleotide sequence ID" value="NZ_CP063458.1"/>
</dbReference>
<evidence type="ECO:0000313" key="3">
    <source>
        <dbReference type="Proteomes" id="UP000593765"/>
    </source>
</evidence>
<dbReference type="KEGG" id="hbs:IPV69_11075"/>
<proteinExistence type="predicted"/>
<reference evidence="2 3" key="1">
    <citation type="submission" date="2020-10" db="EMBL/GenBank/DDBJ databases">
        <title>Wide distribution of Phycisphaera-like planctomycetes from WD2101 soil group in peatlands and genome analysis of the first cultivated representative.</title>
        <authorList>
            <person name="Dedysh S.N."/>
            <person name="Beletsky A.V."/>
            <person name="Ivanova A."/>
            <person name="Kulichevskaya I.S."/>
            <person name="Suzina N.E."/>
            <person name="Philippov D.A."/>
            <person name="Rakitin A.L."/>
            <person name="Mardanov A.V."/>
            <person name="Ravin N.V."/>
        </authorList>
    </citation>
    <scope>NUCLEOTIDE SEQUENCE [LARGE SCALE GENOMIC DNA]</scope>
    <source>
        <strain evidence="2 3">M1803</strain>
    </source>
</reference>
<dbReference type="EMBL" id="CP063458">
    <property type="protein sequence ID" value="QOV91856.1"/>
    <property type="molecule type" value="Genomic_DNA"/>
</dbReference>